<dbReference type="AlphaFoldDB" id="A0A165CSU5"/>
<feature type="region of interest" description="Disordered" evidence="1">
    <location>
        <begin position="266"/>
        <end position="293"/>
    </location>
</feature>
<evidence type="ECO:0000313" key="2">
    <source>
        <dbReference type="EMBL" id="KZV83047.1"/>
    </source>
</evidence>
<dbReference type="Proteomes" id="UP000077266">
    <property type="component" value="Unassembled WGS sequence"/>
</dbReference>
<accession>A0A165CSU5</accession>
<keyword evidence="3" id="KW-1185">Reference proteome</keyword>
<dbReference type="EMBL" id="KV426292">
    <property type="protein sequence ID" value="KZV83047.1"/>
    <property type="molecule type" value="Genomic_DNA"/>
</dbReference>
<evidence type="ECO:0000313" key="3">
    <source>
        <dbReference type="Proteomes" id="UP000077266"/>
    </source>
</evidence>
<sequence>MLRHRDWSNDLQDDRNMLLWLRAMRLGEPHISCADAVPLAREALAVWHHPATPAGVGAPYYDHTLRILRSTITRSMQRPCHAHNDMRTCCANVLRHLIPANAAAHHWSVPLSVLGDLADGGILLNILDSLNFLLRHGHDIGPLLKTLLSTVSVVQSTSAFSWDLESMCIAVLGSRTDGVGSTVPELRLTERIYRALCDLRNGVDGYHTKWTSIATSLFRITQGEARVLLETGRGMIVGPRDGAGAAFPWTLTRTVDAIRAFHTSIGLHSPPSDEPRQSAWHSNAEGDTGSAVASHSESDIIIDPLFPLAEELPAAIWNDPNPWFSFDDLPPPPEMI</sequence>
<dbReference type="InParanoid" id="A0A165CSU5"/>
<evidence type="ECO:0000256" key="1">
    <source>
        <dbReference type="SAM" id="MobiDB-lite"/>
    </source>
</evidence>
<protein>
    <submittedName>
        <fullName evidence="2">Uncharacterized protein</fullName>
    </submittedName>
</protein>
<reference evidence="2 3" key="1">
    <citation type="journal article" date="2016" name="Mol. Biol. Evol.">
        <title>Comparative Genomics of Early-Diverging Mushroom-Forming Fungi Provides Insights into the Origins of Lignocellulose Decay Capabilities.</title>
        <authorList>
            <person name="Nagy L.G."/>
            <person name="Riley R."/>
            <person name="Tritt A."/>
            <person name="Adam C."/>
            <person name="Daum C."/>
            <person name="Floudas D."/>
            <person name="Sun H."/>
            <person name="Yadav J.S."/>
            <person name="Pangilinan J."/>
            <person name="Larsson K.H."/>
            <person name="Matsuura K."/>
            <person name="Barry K."/>
            <person name="Labutti K."/>
            <person name="Kuo R."/>
            <person name="Ohm R.A."/>
            <person name="Bhattacharya S.S."/>
            <person name="Shirouzu T."/>
            <person name="Yoshinaga Y."/>
            <person name="Martin F.M."/>
            <person name="Grigoriev I.V."/>
            <person name="Hibbett D.S."/>
        </authorList>
    </citation>
    <scope>NUCLEOTIDE SEQUENCE [LARGE SCALE GENOMIC DNA]</scope>
    <source>
        <strain evidence="2 3">HHB12029</strain>
    </source>
</reference>
<name>A0A165CSU5_EXIGL</name>
<gene>
    <name evidence="2" type="ORF">EXIGLDRAFT_329896</name>
</gene>
<proteinExistence type="predicted"/>
<organism evidence="2 3">
    <name type="scientific">Exidia glandulosa HHB12029</name>
    <dbReference type="NCBI Taxonomy" id="1314781"/>
    <lineage>
        <taxon>Eukaryota</taxon>
        <taxon>Fungi</taxon>
        <taxon>Dikarya</taxon>
        <taxon>Basidiomycota</taxon>
        <taxon>Agaricomycotina</taxon>
        <taxon>Agaricomycetes</taxon>
        <taxon>Auriculariales</taxon>
        <taxon>Exidiaceae</taxon>
        <taxon>Exidia</taxon>
    </lineage>
</organism>